<reference evidence="2 3" key="1">
    <citation type="journal article" date="2014" name="Int. J. Syst. Evol. Microbiol.">
        <title>Solimonas terrae sp. nov., isolated from soil.</title>
        <authorList>
            <person name="Kim S.J."/>
            <person name="Moon J.Y."/>
            <person name="Weon H.Y."/>
            <person name="Ahn J.H."/>
            <person name="Chen W.M."/>
            <person name="Kwon S.W."/>
        </authorList>
    </citation>
    <scope>NUCLEOTIDE SEQUENCE [LARGE SCALE GENOMIC DNA]</scope>
    <source>
        <strain evidence="2 3">KIS83-12</strain>
    </source>
</reference>
<keyword evidence="3" id="KW-1185">Reference proteome</keyword>
<organism evidence="2 3">
    <name type="scientific">Solimonas terrae</name>
    <dbReference type="NCBI Taxonomy" id="1396819"/>
    <lineage>
        <taxon>Bacteria</taxon>
        <taxon>Pseudomonadati</taxon>
        <taxon>Pseudomonadota</taxon>
        <taxon>Gammaproteobacteria</taxon>
        <taxon>Nevskiales</taxon>
        <taxon>Nevskiaceae</taxon>
        <taxon>Solimonas</taxon>
    </lineage>
</organism>
<comment type="caution">
    <text evidence="2">The sequence shown here is derived from an EMBL/GenBank/DDBJ whole genome shotgun (WGS) entry which is preliminary data.</text>
</comment>
<evidence type="ECO:0008006" key="4">
    <source>
        <dbReference type="Google" id="ProtNLM"/>
    </source>
</evidence>
<dbReference type="Gene3D" id="3.40.50.1820">
    <property type="entry name" value="alpha/beta hydrolase"/>
    <property type="match status" value="1"/>
</dbReference>
<dbReference type="PROSITE" id="PS51257">
    <property type="entry name" value="PROKAR_LIPOPROTEIN"/>
    <property type="match status" value="1"/>
</dbReference>
<accession>A0A6M2BT45</accession>
<evidence type="ECO:0000256" key="1">
    <source>
        <dbReference type="SAM" id="SignalP"/>
    </source>
</evidence>
<name>A0A6M2BT45_9GAMM</name>
<evidence type="ECO:0000313" key="2">
    <source>
        <dbReference type="EMBL" id="NGY05137.1"/>
    </source>
</evidence>
<dbReference type="InterPro" id="IPR029058">
    <property type="entry name" value="AB_hydrolase_fold"/>
</dbReference>
<feature type="signal peptide" evidence="1">
    <location>
        <begin position="1"/>
        <end position="23"/>
    </location>
</feature>
<feature type="chain" id="PRO_5026988809" description="Alpha/beta hydrolase" evidence="1">
    <location>
        <begin position="24"/>
        <end position="372"/>
    </location>
</feature>
<sequence length="372" mass="37691">MKLIQQWLRLTFGALLVLMLATACSGGGHNGSSNGSGDGGGDGGGGTTLACNQQFNPDDAAAGDDCTPSYNTYCPDATSPTVLNDSTVGACDGVAVTPGSVTANGLTSNYEVLTPTSTAKADAGSAALIIALHWSNGTGESMANHMRMSELAKARNVTIVLPTAPDAYPFRTWGNSVVAPVSTRADREALIDALIAQVKGTAKAGSTTPLIMVGVSGGAVLAYEYSCDHADVVDGVELVAAEIMPDDLSACHPSQPLASVQVQGTSDPLGSYANTQAAFEGLLTNNGCTDADVKHASMPVPSGELISGIDVAYTAPCSSGLGSALVTIDGGGHSWPGLNRNFDVLPVDLFGPVTKGFDATLQGFDLLSYLGG</sequence>
<dbReference type="AlphaFoldDB" id="A0A6M2BT45"/>
<dbReference type="EMBL" id="JAAMOW010000004">
    <property type="protein sequence ID" value="NGY05137.1"/>
    <property type="molecule type" value="Genomic_DNA"/>
</dbReference>
<gene>
    <name evidence="2" type="ORF">G7Y85_10185</name>
</gene>
<evidence type="ECO:0000313" key="3">
    <source>
        <dbReference type="Proteomes" id="UP000472676"/>
    </source>
</evidence>
<proteinExistence type="predicted"/>
<dbReference type="SUPFAM" id="SSF53474">
    <property type="entry name" value="alpha/beta-Hydrolases"/>
    <property type="match status" value="1"/>
</dbReference>
<protein>
    <recommendedName>
        <fullName evidence="4">Alpha/beta hydrolase</fullName>
    </recommendedName>
</protein>
<keyword evidence="1" id="KW-0732">Signal</keyword>
<dbReference type="RefSeq" id="WP_166255852.1">
    <property type="nucleotide sequence ID" value="NZ_JAAMOW010000004.1"/>
</dbReference>
<dbReference type="Proteomes" id="UP000472676">
    <property type="component" value="Unassembled WGS sequence"/>
</dbReference>